<evidence type="ECO:0000313" key="2">
    <source>
        <dbReference type="Proteomes" id="UP000078368"/>
    </source>
</evidence>
<dbReference type="Proteomes" id="UP000078368">
    <property type="component" value="Unassembled WGS sequence"/>
</dbReference>
<protein>
    <submittedName>
        <fullName evidence="1">Uncharacterized protein</fullName>
    </submittedName>
</protein>
<name>A0A179B4D5_9ACTO</name>
<dbReference type="EMBL" id="LVZK01000001">
    <property type="protein sequence ID" value="OAP86546.1"/>
    <property type="molecule type" value="Genomic_DNA"/>
</dbReference>
<reference evidence="1 2" key="1">
    <citation type="submission" date="2016-04" db="EMBL/GenBank/DDBJ databases">
        <title>Peptidophaga gingivicola gen. nov., sp. nov., isolated from human subgingival plaque.</title>
        <authorList>
            <person name="Beall C.J."/>
            <person name="Mokrzan E.M."/>
            <person name="Griffen A.L."/>
            <person name="Leys E.J."/>
        </authorList>
    </citation>
    <scope>NUCLEOTIDE SEQUENCE [LARGE SCALE GENOMIC DNA]</scope>
    <source>
        <strain evidence="1 2">BA112</strain>
    </source>
</reference>
<comment type="caution">
    <text evidence="1">The sequence shown here is derived from an EMBL/GenBank/DDBJ whole genome shotgun (WGS) entry which is preliminary data.</text>
</comment>
<dbReference type="AlphaFoldDB" id="A0A179B4D5"/>
<keyword evidence="2" id="KW-1185">Reference proteome</keyword>
<proteinExistence type="predicted"/>
<evidence type="ECO:0000313" key="1">
    <source>
        <dbReference type="EMBL" id="OAP86546.1"/>
    </source>
</evidence>
<sequence length="148" mass="16318">MAIFKLDSDKFNQQLASLSEGGDKFQEAQKNFRSGVQIEAGPGGGEHWSGVDELDHFKTPLHASFVAIDDELKSTSERQHAIIANLRESLKSFQYIDDQERQSYMDQLDALDSKFEYIAPQGMQAIALAFKGSVAAMAKAASATKDDK</sequence>
<dbReference type="RefSeq" id="WP_064231297.1">
    <property type="nucleotide sequence ID" value="NZ_LVZK01000001.1"/>
</dbReference>
<accession>A0A179B4D5</accession>
<gene>
    <name evidence="1" type="ORF">A4H34_05295</name>
</gene>
<organism evidence="1 2">
    <name type="scientific">Peptidiphaga gingivicola</name>
    <dbReference type="NCBI Taxonomy" id="2741497"/>
    <lineage>
        <taxon>Bacteria</taxon>
        <taxon>Bacillati</taxon>
        <taxon>Actinomycetota</taxon>
        <taxon>Actinomycetes</taxon>
        <taxon>Actinomycetales</taxon>
        <taxon>Actinomycetaceae</taxon>
        <taxon>Peptidiphaga</taxon>
    </lineage>
</organism>